<dbReference type="InParanoid" id="A0A0D0E8L9"/>
<evidence type="ECO:0000313" key="2">
    <source>
        <dbReference type="Proteomes" id="UP000054538"/>
    </source>
</evidence>
<protein>
    <submittedName>
        <fullName evidence="1">Uncharacterized protein</fullName>
    </submittedName>
</protein>
<keyword evidence="2" id="KW-1185">Reference proteome</keyword>
<gene>
    <name evidence="1" type="ORF">PAXRUDRAFT_141589</name>
</gene>
<name>A0A0D0E8L9_9AGAM</name>
<sequence>PFAIHLCSCLCRLPLSHCLLFSFPHLTFAVCPSLFTFAPMSLILPSQWLLSPVWFSLTLSCSQLNPSSP</sequence>
<evidence type="ECO:0000313" key="1">
    <source>
        <dbReference type="EMBL" id="KIK95050.1"/>
    </source>
</evidence>
<organism evidence="1 2">
    <name type="scientific">Paxillus rubicundulus Ve08.2h10</name>
    <dbReference type="NCBI Taxonomy" id="930991"/>
    <lineage>
        <taxon>Eukaryota</taxon>
        <taxon>Fungi</taxon>
        <taxon>Dikarya</taxon>
        <taxon>Basidiomycota</taxon>
        <taxon>Agaricomycotina</taxon>
        <taxon>Agaricomycetes</taxon>
        <taxon>Agaricomycetidae</taxon>
        <taxon>Boletales</taxon>
        <taxon>Paxilineae</taxon>
        <taxon>Paxillaceae</taxon>
        <taxon>Paxillus</taxon>
    </lineage>
</organism>
<reference evidence="1 2" key="1">
    <citation type="submission" date="2014-04" db="EMBL/GenBank/DDBJ databases">
        <authorList>
            <consortium name="DOE Joint Genome Institute"/>
            <person name="Kuo A."/>
            <person name="Kohler A."/>
            <person name="Jargeat P."/>
            <person name="Nagy L.G."/>
            <person name="Floudas D."/>
            <person name="Copeland A."/>
            <person name="Barry K.W."/>
            <person name="Cichocki N."/>
            <person name="Veneault-Fourrey C."/>
            <person name="LaButti K."/>
            <person name="Lindquist E.A."/>
            <person name="Lipzen A."/>
            <person name="Lundell T."/>
            <person name="Morin E."/>
            <person name="Murat C."/>
            <person name="Sun H."/>
            <person name="Tunlid A."/>
            <person name="Henrissat B."/>
            <person name="Grigoriev I.V."/>
            <person name="Hibbett D.S."/>
            <person name="Martin F."/>
            <person name="Nordberg H.P."/>
            <person name="Cantor M.N."/>
            <person name="Hua S.X."/>
        </authorList>
    </citation>
    <scope>NUCLEOTIDE SEQUENCE [LARGE SCALE GENOMIC DNA]</scope>
    <source>
        <strain evidence="1 2">Ve08.2h10</strain>
    </source>
</reference>
<dbReference type="AlphaFoldDB" id="A0A0D0E8L9"/>
<reference evidence="2" key="2">
    <citation type="submission" date="2015-01" db="EMBL/GenBank/DDBJ databases">
        <title>Evolutionary Origins and Diversification of the Mycorrhizal Mutualists.</title>
        <authorList>
            <consortium name="DOE Joint Genome Institute"/>
            <consortium name="Mycorrhizal Genomics Consortium"/>
            <person name="Kohler A."/>
            <person name="Kuo A."/>
            <person name="Nagy L.G."/>
            <person name="Floudas D."/>
            <person name="Copeland A."/>
            <person name="Barry K.W."/>
            <person name="Cichocki N."/>
            <person name="Veneault-Fourrey C."/>
            <person name="LaButti K."/>
            <person name="Lindquist E.A."/>
            <person name="Lipzen A."/>
            <person name="Lundell T."/>
            <person name="Morin E."/>
            <person name="Murat C."/>
            <person name="Riley R."/>
            <person name="Ohm R."/>
            <person name="Sun H."/>
            <person name="Tunlid A."/>
            <person name="Henrissat B."/>
            <person name="Grigoriev I.V."/>
            <person name="Hibbett D.S."/>
            <person name="Martin F."/>
        </authorList>
    </citation>
    <scope>NUCLEOTIDE SEQUENCE [LARGE SCALE GENOMIC DNA]</scope>
    <source>
        <strain evidence="2">Ve08.2h10</strain>
    </source>
</reference>
<feature type="non-terminal residue" evidence="1">
    <location>
        <position position="69"/>
    </location>
</feature>
<proteinExistence type="predicted"/>
<accession>A0A0D0E8L9</accession>
<dbReference type="HOGENOM" id="CLU_2782861_0_0_1"/>
<dbReference type="Proteomes" id="UP000054538">
    <property type="component" value="Unassembled WGS sequence"/>
</dbReference>
<dbReference type="EMBL" id="KN825067">
    <property type="protein sequence ID" value="KIK95050.1"/>
    <property type="molecule type" value="Genomic_DNA"/>
</dbReference>